<evidence type="ECO:0000313" key="6">
    <source>
        <dbReference type="Proteomes" id="UP000256690"/>
    </source>
</evidence>
<dbReference type="GO" id="GO:0005737">
    <property type="term" value="C:cytoplasm"/>
    <property type="evidence" value="ECO:0007669"/>
    <property type="project" value="TreeGrafter"/>
</dbReference>
<dbReference type="Gene3D" id="3.40.50.720">
    <property type="entry name" value="NAD(P)-binding Rossmann-like Domain"/>
    <property type="match status" value="1"/>
</dbReference>
<dbReference type="GO" id="GO:0016616">
    <property type="term" value="F:oxidoreductase activity, acting on the CH-OH group of donors, NAD or NADP as acceptor"/>
    <property type="evidence" value="ECO:0007669"/>
    <property type="project" value="TreeGrafter"/>
</dbReference>
<dbReference type="OrthoDB" id="37659at2759"/>
<organism evidence="5 6">
    <name type="scientific">Aspergillus mulundensis</name>
    <dbReference type="NCBI Taxonomy" id="1810919"/>
    <lineage>
        <taxon>Eukaryota</taxon>
        <taxon>Fungi</taxon>
        <taxon>Dikarya</taxon>
        <taxon>Ascomycota</taxon>
        <taxon>Pezizomycotina</taxon>
        <taxon>Eurotiomycetes</taxon>
        <taxon>Eurotiomycetidae</taxon>
        <taxon>Eurotiales</taxon>
        <taxon>Aspergillaceae</taxon>
        <taxon>Aspergillus</taxon>
        <taxon>Aspergillus subgen. Nidulantes</taxon>
    </lineage>
</organism>
<evidence type="ECO:0000256" key="3">
    <source>
        <dbReference type="ARBA" id="ARBA00023002"/>
    </source>
</evidence>
<protein>
    <submittedName>
        <fullName evidence="5">Uncharacterized protein</fullName>
    </submittedName>
</protein>
<evidence type="ECO:0000256" key="4">
    <source>
        <dbReference type="RuleBase" id="RU000363"/>
    </source>
</evidence>
<dbReference type="InterPro" id="IPR020904">
    <property type="entry name" value="Sc_DH/Rdtase_CS"/>
</dbReference>
<evidence type="ECO:0000256" key="1">
    <source>
        <dbReference type="ARBA" id="ARBA00006484"/>
    </source>
</evidence>
<dbReference type="PRINTS" id="PR00081">
    <property type="entry name" value="GDHRDH"/>
</dbReference>
<dbReference type="PANTHER" id="PTHR44229">
    <property type="entry name" value="15-HYDROXYPROSTAGLANDIN DEHYDROGENASE [NAD(+)]"/>
    <property type="match status" value="1"/>
</dbReference>
<accession>A0A3D8S688</accession>
<gene>
    <name evidence="5" type="ORF">DSM5745_05138</name>
</gene>
<dbReference type="RefSeq" id="XP_026604634.1">
    <property type="nucleotide sequence ID" value="XM_026747154.1"/>
</dbReference>
<keyword evidence="3" id="KW-0560">Oxidoreductase</keyword>
<dbReference type="GeneID" id="38115508"/>
<dbReference type="InterPro" id="IPR002347">
    <property type="entry name" value="SDR_fam"/>
</dbReference>
<dbReference type="AlphaFoldDB" id="A0A3D8S688"/>
<sequence>MAQTSAFPVHNAIAVVTGGGSGIGLAFSKLLQTKGARVLIADLRLSSEAESWISTYNTGGQVVFQHCDVTNWAHLESLPDKAKELWGFVPDIWVPGAGIFEPPWSHFFLDSDASRSSNDSHYASVSINIEHPIRLTRIAIRAILSENKRGVVLNIASNAGLGYYYPIPLYVATKHAIVAFTRSLAPLEAEEGIKVVAICPGGVRTPLLTPELRDQFGVSDENLLLPADVAAAMLELVESATYTGGSIAQIDEPGCMRLVPAEAELPAHVDAESVRRYRERSYAPVRDVLRRERAGEMA</sequence>
<reference evidence="5 6" key="1">
    <citation type="journal article" date="2018" name="IMA Fungus">
        <title>IMA Genome-F 9: Draft genome sequence of Annulohypoxylon stygium, Aspergillus mulundensis, Berkeleyomyces basicola (syn. Thielaviopsis basicola), Ceratocystis smalleyi, two Cercospora beticola strains, Coleophoma cylindrospora, Fusarium fracticaudum, Phialophora cf. hyalina, and Morchella septimelata.</title>
        <authorList>
            <person name="Wingfield B.D."/>
            <person name="Bills G.F."/>
            <person name="Dong Y."/>
            <person name="Huang W."/>
            <person name="Nel W.J."/>
            <person name="Swalarsk-Parry B.S."/>
            <person name="Vaghefi N."/>
            <person name="Wilken P.M."/>
            <person name="An Z."/>
            <person name="de Beer Z.W."/>
            <person name="De Vos L."/>
            <person name="Chen L."/>
            <person name="Duong T.A."/>
            <person name="Gao Y."/>
            <person name="Hammerbacher A."/>
            <person name="Kikkert J.R."/>
            <person name="Li Y."/>
            <person name="Li H."/>
            <person name="Li K."/>
            <person name="Li Q."/>
            <person name="Liu X."/>
            <person name="Ma X."/>
            <person name="Naidoo K."/>
            <person name="Pethybridge S.J."/>
            <person name="Sun J."/>
            <person name="Steenkamp E.T."/>
            <person name="van der Nest M.A."/>
            <person name="van Wyk S."/>
            <person name="Wingfield M.J."/>
            <person name="Xiong C."/>
            <person name="Yue Q."/>
            <person name="Zhang X."/>
        </authorList>
    </citation>
    <scope>NUCLEOTIDE SEQUENCE [LARGE SCALE GENOMIC DNA]</scope>
    <source>
        <strain evidence="5 6">DSM 5745</strain>
    </source>
</reference>
<evidence type="ECO:0000313" key="5">
    <source>
        <dbReference type="EMBL" id="RDW81581.1"/>
    </source>
</evidence>
<comment type="similarity">
    <text evidence="1 4">Belongs to the short-chain dehydrogenases/reductases (SDR) family.</text>
</comment>
<proteinExistence type="inferred from homology"/>
<evidence type="ECO:0000256" key="2">
    <source>
        <dbReference type="ARBA" id="ARBA00022857"/>
    </source>
</evidence>
<dbReference type="STRING" id="1810919.A0A3D8S688"/>
<dbReference type="GO" id="GO:0044550">
    <property type="term" value="P:secondary metabolite biosynthetic process"/>
    <property type="evidence" value="ECO:0007669"/>
    <property type="project" value="UniProtKB-ARBA"/>
</dbReference>
<keyword evidence="2" id="KW-0521">NADP</keyword>
<dbReference type="PANTHER" id="PTHR44229:SF4">
    <property type="entry name" value="15-HYDROXYPROSTAGLANDIN DEHYDROGENASE [NAD(+)]"/>
    <property type="match status" value="1"/>
</dbReference>
<comment type="caution">
    <text evidence="5">The sequence shown here is derived from an EMBL/GenBank/DDBJ whole genome shotgun (WGS) entry which is preliminary data.</text>
</comment>
<dbReference type="Pfam" id="PF00106">
    <property type="entry name" value="adh_short"/>
    <property type="match status" value="1"/>
</dbReference>
<dbReference type="SUPFAM" id="SSF51735">
    <property type="entry name" value="NAD(P)-binding Rossmann-fold domains"/>
    <property type="match status" value="1"/>
</dbReference>
<dbReference type="PRINTS" id="PR00080">
    <property type="entry name" value="SDRFAMILY"/>
</dbReference>
<dbReference type="PROSITE" id="PS00061">
    <property type="entry name" value="ADH_SHORT"/>
    <property type="match status" value="1"/>
</dbReference>
<keyword evidence="6" id="KW-1185">Reference proteome</keyword>
<dbReference type="InterPro" id="IPR036291">
    <property type="entry name" value="NAD(P)-bd_dom_sf"/>
</dbReference>
<dbReference type="Proteomes" id="UP000256690">
    <property type="component" value="Unassembled WGS sequence"/>
</dbReference>
<name>A0A3D8S688_9EURO</name>
<dbReference type="EMBL" id="PVWQ01000005">
    <property type="protein sequence ID" value="RDW81581.1"/>
    <property type="molecule type" value="Genomic_DNA"/>
</dbReference>